<dbReference type="STRING" id="1220924.W2SEX0"/>
<dbReference type="OrthoDB" id="407146at2759"/>
<dbReference type="SUPFAM" id="SSF53182">
    <property type="entry name" value="Pyrrolidone carboxyl peptidase (pyroglutamate aminopeptidase)"/>
    <property type="match status" value="1"/>
</dbReference>
<dbReference type="GO" id="GO:0006508">
    <property type="term" value="P:proteolysis"/>
    <property type="evidence" value="ECO:0007669"/>
    <property type="project" value="UniProtKB-KW"/>
</dbReference>
<dbReference type="AlphaFoldDB" id="W2SEX0"/>
<evidence type="ECO:0000256" key="3">
    <source>
        <dbReference type="ARBA" id="ARBA00022801"/>
    </source>
</evidence>
<accession>W2SEX0</accession>
<dbReference type="InParanoid" id="W2SEX0"/>
<dbReference type="InterPro" id="IPR016125">
    <property type="entry name" value="Peptidase_C15-like"/>
</dbReference>
<evidence type="ECO:0008006" key="7">
    <source>
        <dbReference type="Google" id="ProtNLM"/>
    </source>
</evidence>
<dbReference type="eggNOG" id="KOG4755">
    <property type="taxonomic scope" value="Eukaryota"/>
</dbReference>
<dbReference type="GO" id="GO:0008234">
    <property type="term" value="F:cysteine-type peptidase activity"/>
    <property type="evidence" value="ECO:0007669"/>
    <property type="project" value="UniProtKB-KW"/>
</dbReference>
<evidence type="ECO:0000256" key="1">
    <source>
        <dbReference type="ARBA" id="ARBA00006641"/>
    </source>
</evidence>
<evidence type="ECO:0000313" key="5">
    <source>
        <dbReference type="EMBL" id="ETN46429.1"/>
    </source>
</evidence>
<reference evidence="5 6" key="1">
    <citation type="submission" date="2013-03" db="EMBL/GenBank/DDBJ databases">
        <title>The Genome Sequence of Phialophora europaea CBS 101466.</title>
        <authorList>
            <consortium name="The Broad Institute Genomics Platform"/>
            <person name="Cuomo C."/>
            <person name="de Hoog S."/>
            <person name="Gorbushina A."/>
            <person name="Walker B."/>
            <person name="Young S.K."/>
            <person name="Zeng Q."/>
            <person name="Gargeya S."/>
            <person name="Fitzgerald M."/>
            <person name="Haas B."/>
            <person name="Abouelleil A."/>
            <person name="Allen A.W."/>
            <person name="Alvarado L."/>
            <person name="Arachchi H.M."/>
            <person name="Berlin A.M."/>
            <person name="Chapman S.B."/>
            <person name="Gainer-Dewar J."/>
            <person name="Goldberg J."/>
            <person name="Griggs A."/>
            <person name="Gujja S."/>
            <person name="Hansen M."/>
            <person name="Howarth C."/>
            <person name="Imamovic A."/>
            <person name="Ireland A."/>
            <person name="Larimer J."/>
            <person name="McCowan C."/>
            <person name="Murphy C."/>
            <person name="Pearson M."/>
            <person name="Poon T.W."/>
            <person name="Priest M."/>
            <person name="Roberts A."/>
            <person name="Saif S."/>
            <person name="Shea T."/>
            <person name="Sisk P."/>
            <person name="Sykes S."/>
            <person name="Wortman J."/>
            <person name="Nusbaum C."/>
            <person name="Birren B."/>
        </authorList>
    </citation>
    <scope>NUCLEOTIDE SEQUENCE [LARGE SCALE GENOMIC DNA]</scope>
    <source>
        <strain evidence="5 6">CBS 101466</strain>
    </source>
</reference>
<organism evidence="5 6">
    <name type="scientific">Cyphellophora europaea (strain CBS 101466)</name>
    <name type="common">Phialophora europaea</name>
    <dbReference type="NCBI Taxonomy" id="1220924"/>
    <lineage>
        <taxon>Eukaryota</taxon>
        <taxon>Fungi</taxon>
        <taxon>Dikarya</taxon>
        <taxon>Ascomycota</taxon>
        <taxon>Pezizomycotina</taxon>
        <taxon>Eurotiomycetes</taxon>
        <taxon>Chaetothyriomycetidae</taxon>
        <taxon>Chaetothyriales</taxon>
        <taxon>Cyphellophoraceae</taxon>
        <taxon>Cyphellophora</taxon>
    </lineage>
</organism>
<dbReference type="PANTHER" id="PTHR23402:SF1">
    <property type="entry name" value="PYROGLUTAMYL-PEPTIDASE I"/>
    <property type="match status" value="1"/>
</dbReference>
<dbReference type="Gene3D" id="3.40.630.20">
    <property type="entry name" value="Peptidase C15, pyroglutamyl peptidase I-like"/>
    <property type="match status" value="1"/>
</dbReference>
<evidence type="ECO:0000256" key="4">
    <source>
        <dbReference type="ARBA" id="ARBA00022807"/>
    </source>
</evidence>
<sequence length="350" mass="38570">MGDAGPLTPPLTAEEPLIGAAGAGHETDVREVTVLVTGFGPFKSFAINPSYLIASALPATLASQPPPSKPVATNNDTNIPVPPTSAYRIRLISHPTAIRVAYATVVTILPTLTAQHTPDYIFHIGMAGGRDHYTLETVAHRDNYKIKDVDERDGWKDGEYAWKKAGLPSALHVGWDEADVCERWEREVREREEELGLLDPHAEPAPQGSRGAEAVSAAAAAATPRYGEWGREVRRRLRSVCRLSTDAGRFLCEFTLFESLGRRWLEARGKLDKQGEEQENRENKEGKVAFLHVPGAFGPEDVERGVRVATAAIRSLVGSWEEGRRRKYEQEAMLEGKMEGGKWDGVVWRA</sequence>
<dbReference type="EMBL" id="KB822711">
    <property type="protein sequence ID" value="ETN46429.1"/>
    <property type="molecule type" value="Genomic_DNA"/>
</dbReference>
<dbReference type="VEuPathDB" id="FungiDB:HMPREF1541_00613"/>
<proteinExistence type="inferred from homology"/>
<keyword evidence="2" id="KW-0645">Protease</keyword>
<dbReference type="PANTHER" id="PTHR23402">
    <property type="entry name" value="PROTEASE FAMILY C15 PYROGLUTAMYL-PEPTIDASE I-RELATED"/>
    <property type="match status" value="1"/>
</dbReference>
<keyword evidence="4" id="KW-0788">Thiol protease</keyword>
<evidence type="ECO:0000313" key="6">
    <source>
        <dbReference type="Proteomes" id="UP000030752"/>
    </source>
</evidence>
<evidence type="ECO:0000256" key="2">
    <source>
        <dbReference type="ARBA" id="ARBA00022670"/>
    </source>
</evidence>
<dbReference type="RefSeq" id="XP_008711141.1">
    <property type="nucleotide sequence ID" value="XM_008712919.1"/>
</dbReference>
<dbReference type="GeneID" id="19967952"/>
<dbReference type="Proteomes" id="UP000030752">
    <property type="component" value="Unassembled WGS sequence"/>
</dbReference>
<comment type="similarity">
    <text evidence="1">Belongs to the peptidase C15 family.</text>
</comment>
<dbReference type="InterPro" id="IPR036440">
    <property type="entry name" value="Peptidase_C15-like_sf"/>
</dbReference>
<dbReference type="HOGENOM" id="CLU_043960_0_0_1"/>
<protein>
    <recommendedName>
        <fullName evidence="7">Pyroglutamyl-peptidase I</fullName>
    </recommendedName>
</protein>
<keyword evidence="3" id="KW-0378">Hydrolase</keyword>
<keyword evidence="6" id="KW-1185">Reference proteome</keyword>
<gene>
    <name evidence="5" type="ORF">HMPREF1541_00613</name>
</gene>
<name>W2SEX0_CYPE1</name>